<sequence>MLRSCSSEDKAASLSPSADGNISYYDSDALVLSSDTNSEVAAQLGEKKLQHLKQDGIVDGDKTLQGTVKAFICDAPARAFLKCIRNHNSYFACERCTVRGTYVGQVLGATALGVVARSEEEFSRLAYKDHQVDKPPLTLAGIPYIRPFALDYMHLLCLDVVRRMLHYMQVGPNTCSKGETFQII</sequence>
<evidence type="ECO:0000313" key="1">
    <source>
        <dbReference type="EMBL" id="KAL1250936.1"/>
    </source>
</evidence>
<accession>A0ABR3LFW0</accession>
<keyword evidence="2" id="KW-1185">Reference proteome</keyword>
<dbReference type="PANTHER" id="PTHR33053">
    <property type="entry name" value="PROTEIN, PUTATIVE-RELATED"/>
    <property type="match status" value="1"/>
</dbReference>
<protein>
    <submittedName>
        <fullName evidence="1">Uncharacterized protein</fullName>
    </submittedName>
</protein>
<gene>
    <name evidence="1" type="ORF">QQF64_018732</name>
</gene>
<dbReference type="PANTHER" id="PTHR33053:SF26">
    <property type="entry name" value="TRANSPOSASE DOMAIN-CONTAINING PROTEIN"/>
    <property type="match status" value="1"/>
</dbReference>
<reference evidence="1 2" key="1">
    <citation type="submission" date="2023-09" db="EMBL/GenBank/DDBJ databases">
        <authorList>
            <person name="Wang M."/>
        </authorList>
    </citation>
    <scope>NUCLEOTIDE SEQUENCE [LARGE SCALE GENOMIC DNA]</scope>
    <source>
        <strain evidence="1">GT-2023</strain>
        <tissue evidence="1">Liver</tissue>
    </source>
</reference>
<proteinExistence type="predicted"/>
<organism evidence="1 2">
    <name type="scientific">Cirrhinus molitorella</name>
    <name type="common">mud carp</name>
    <dbReference type="NCBI Taxonomy" id="172907"/>
    <lineage>
        <taxon>Eukaryota</taxon>
        <taxon>Metazoa</taxon>
        <taxon>Chordata</taxon>
        <taxon>Craniata</taxon>
        <taxon>Vertebrata</taxon>
        <taxon>Euteleostomi</taxon>
        <taxon>Actinopterygii</taxon>
        <taxon>Neopterygii</taxon>
        <taxon>Teleostei</taxon>
        <taxon>Ostariophysi</taxon>
        <taxon>Cypriniformes</taxon>
        <taxon>Cyprinidae</taxon>
        <taxon>Labeoninae</taxon>
        <taxon>Labeonini</taxon>
        <taxon>Cirrhinus</taxon>
    </lineage>
</organism>
<evidence type="ECO:0000313" key="2">
    <source>
        <dbReference type="Proteomes" id="UP001558613"/>
    </source>
</evidence>
<comment type="caution">
    <text evidence="1">The sequence shown here is derived from an EMBL/GenBank/DDBJ whole genome shotgun (WGS) entry which is preliminary data.</text>
</comment>
<name>A0ABR3LFW0_9TELE</name>
<dbReference type="Proteomes" id="UP001558613">
    <property type="component" value="Unassembled WGS sequence"/>
</dbReference>
<dbReference type="EMBL" id="JAYMGO010000022">
    <property type="protein sequence ID" value="KAL1250936.1"/>
    <property type="molecule type" value="Genomic_DNA"/>
</dbReference>